<keyword evidence="2" id="KW-1185">Reference proteome</keyword>
<comment type="caution">
    <text evidence="1">The sequence shown here is derived from an EMBL/GenBank/DDBJ whole genome shotgun (WGS) entry which is preliminary data.</text>
</comment>
<protein>
    <recommendedName>
        <fullName evidence="3">DUF922 domain-containing protein</fullName>
    </recommendedName>
</protein>
<sequence>MQLLKLSTFIIFIYSIFSFEKVKCNDDDQILWKSERKLVWDDFKGIADTSMINVEAITSYKIEVTDAYFENDIPKYQLSCYFIKSKSWTITNEKKTLDHEQLHFDIAEIYARKIRKAFDSLNFKKCVDTNKYDEIYYRLGDECEIYQDKYDNSVYFNEVQQKKWSIKVNAELERLKKYAYEPNE</sequence>
<accession>A0ABX0I638</accession>
<name>A0ABX0I638_9FLAO</name>
<dbReference type="RefSeq" id="WP_166076623.1">
    <property type="nucleotide sequence ID" value="NZ_JAAJBT010000002.1"/>
</dbReference>
<proteinExistence type="predicted"/>
<evidence type="ECO:0008006" key="3">
    <source>
        <dbReference type="Google" id="ProtNLM"/>
    </source>
</evidence>
<evidence type="ECO:0000313" key="1">
    <source>
        <dbReference type="EMBL" id="NHM01565.1"/>
    </source>
</evidence>
<reference evidence="1 2" key="1">
    <citation type="submission" date="2020-02" db="EMBL/GenBank/DDBJ databases">
        <authorList>
            <person name="Chen W.-M."/>
        </authorList>
    </citation>
    <scope>NUCLEOTIDE SEQUENCE [LARGE SCALE GENOMIC DNA]</scope>
    <source>
        <strain evidence="1 2">KDG-16</strain>
    </source>
</reference>
<dbReference type="Proteomes" id="UP000800984">
    <property type="component" value="Unassembled WGS sequence"/>
</dbReference>
<gene>
    <name evidence="1" type="ORF">G4D72_05510</name>
</gene>
<evidence type="ECO:0000313" key="2">
    <source>
        <dbReference type="Proteomes" id="UP000800984"/>
    </source>
</evidence>
<dbReference type="EMBL" id="JAAJBT010000002">
    <property type="protein sequence ID" value="NHM01565.1"/>
    <property type="molecule type" value="Genomic_DNA"/>
</dbReference>
<organism evidence="1 2">
    <name type="scientific">Flavobacterium difficile</name>
    <dbReference type="NCBI Taxonomy" id="2709659"/>
    <lineage>
        <taxon>Bacteria</taxon>
        <taxon>Pseudomonadati</taxon>
        <taxon>Bacteroidota</taxon>
        <taxon>Flavobacteriia</taxon>
        <taxon>Flavobacteriales</taxon>
        <taxon>Flavobacteriaceae</taxon>
        <taxon>Flavobacterium</taxon>
    </lineage>
</organism>